<dbReference type="Proteomes" id="UP000292939">
    <property type="component" value="Chromosome"/>
</dbReference>
<dbReference type="InterPro" id="IPR014922">
    <property type="entry name" value="YdhG-like"/>
</dbReference>
<evidence type="ECO:0000313" key="3">
    <source>
        <dbReference type="Proteomes" id="UP000292939"/>
    </source>
</evidence>
<dbReference type="Pfam" id="PF08818">
    <property type="entry name" value="DUF1801"/>
    <property type="match status" value="1"/>
</dbReference>
<evidence type="ECO:0000259" key="1">
    <source>
        <dbReference type="Pfam" id="PF08818"/>
    </source>
</evidence>
<dbReference type="OrthoDB" id="6024118at2"/>
<dbReference type="EMBL" id="CP031395">
    <property type="protein sequence ID" value="QBK05201.1"/>
    <property type="molecule type" value="Genomic_DNA"/>
</dbReference>
<protein>
    <submittedName>
        <fullName evidence="2">DUF1801 domain-containing protein</fullName>
    </submittedName>
</protein>
<reference evidence="2 3" key="1">
    <citation type="submission" date="2018-07" db="EMBL/GenBank/DDBJ databases">
        <title>Exploring interactions and the metabolic potential of the ultra-small soil bacteria Hylemonella gracilis.</title>
        <authorList>
            <person name="Tyc O."/>
            <person name="Kulkarni P."/>
            <person name="Gawehns F."/>
            <person name="Hundscheid M."/>
            <person name="Zweers H."/>
            <person name="Garbeva P."/>
        </authorList>
    </citation>
    <scope>NUCLEOTIDE SEQUENCE [LARGE SCALE GENOMIC DNA]</scope>
    <source>
        <strain evidence="2 3">NS1</strain>
    </source>
</reference>
<accession>A0A4P6UNM4</accession>
<name>A0A4P6UNM4_9BURK</name>
<proteinExistence type="predicted"/>
<organism evidence="2 3">
    <name type="scientific">Hylemonella gracilis</name>
    <dbReference type="NCBI Taxonomy" id="80880"/>
    <lineage>
        <taxon>Bacteria</taxon>
        <taxon>Pseudomonadati</taxon>
        <taxon>Pseudomonadota</taxon>
        <taxon>Betaproteobacteria</taxon>
        <taxon>Burkholderiales</taxon>
        <taxon>Comamonadaceae</taxon>
        <taxon>Hylemonella</taxon>
    </lineage>
</organism>
<dbReference type="RefSeq" id="WP_131280082.1">
    <property type="nucleotide sequence ID" value="NZ_CP031395.1"/>
</dbReference>
<sequence length="138" mass="15675">MKMNLASARTPDEYMACLTDWQRAYVGALRLMALTTVPQVEERLRWGHLVYFMHGPVLLIRVESQRILFGFWRGLRLRHIEPRLKPGGKYEMATLELLRETPLEKATVQRLVQRACVLNRGLGDPTAAAAASAGKEQT</sequence>
<dbReference type="Gene3D" id="3.90.1150.200">
    <property type="match status" value="1"/>
</dbReference>
<evidence type="ECO:0000313" key="2">
    <source>
        <dbReference type="EMBL" id="QBK05201.1"/>
    </source>
</evidence>
<gene>
    <name evidence="2" type="ORF">DW355_10900</name>
</gene>
<dbReference type="AlphaFoldDB" id="A0A4P6UNM4"/>
<dbReference type="KEGG" id="hgr:DW355_10900"/>
<dbReference type="SUPFAM" id="SSF159888">
    <property type="entry name" value="YdhG-like"/>
    <property type="match status" value="1"/>
</dbReference>
<feature type="domain" description="YdhG-like" evidence="1">
    <location>
        <begin position="23"/>
        <end position="115"/>
    </location>
</feature>